<sequence>MPSSLRLPLPLLLLLLLLSPLYTSGAKSLTTCSIDLTQSGYPTCLQECPDWCWATVISGMKQYYLANPPTVPFVRGNNATAKCQDDECHVVSDVRGLSPEQCCSLATECDVGDDACGNASGDNEIFAGLQLEVPSREWTMKPTADQGDFVNGPIPESQIVELLMAGTPIAREIHGHITSLVGCKPDSEGKGNVYRVLDSLEDQDDEIWMDFATLVSDYKEGGGRQDGPWETAYW</sequence>
<dbReference type="AlphaFoldDB" id="A0A9W7FCP0"/>
<evidence type="ECO:0000313" key="3">
    <source>
        <dbReference type="Proteomes" id="UP001165122"/>
    </source>
</evidence>
<feature type="signal peptide" evidence="1">
    <location>
        <begin position="1"/>
        <end position="25"/>
    </location>
</feature>
<comment type="caution">
    <text evidence="2">The sequence shown here is derived from an EMBL/GenBank/DDBJ whole genome shotgun (WGS) entry which is preliminary data.</text>
</comment>
<organism evidence="2 3">
    <name type="scientific">Triparma laevis f. longispina</name>
    <dbReference type="NCBI Taxonomy" id="1714387"/>
    <lineage>
        <taxon>Eukaryota</taxon>
        <taxon>Sar</taxon>
        <taxon>Stramenopiles</taxon>
        <taxon>Ochrophyta</taxon>
        <taxon>Bolidophyceae</taxon>
        <taxon>Parmales</taxon>
        <taxon>Triparmaceae</taxon>
        <taxon>Triparma</taxon>
    </lineage>
</organism>
<accession>A0A9W7FCP0</accession>
<reference evidence="3" key="1">
    <citation type="journal article" date="2023" name="Commun. Biol.">
        <title>Genome analysis of Parmales, the sister group of diatoms, reveals the evolutionary specialization of diatoms from phago-mixotrophs to photoautotrophs.</title>
        <authorList>
            <person name="Ban H."/>
            <person name="Sato S."/>
            <person name="Yoshikawa S."/>
            <person name="Yamada K."/>
            <person name="Nakamura Y."/>
            <person name="Ichinomiya M."/>
            <person name="Sato N."/>
            <person name="Blanc-Mathieu R."/>
            <person name="Endo H."/>
            <person name="Kuwata A."/>
            <person name="Ogata H."/>
        </authorList>
    </citation>
    <scope>NUCLEOTIDE SEQUENCE [LARGE SCALE GENOMIC DNA]</scope>
    <source>
        <strain evidence="3">NIES 3700</strain>
    </source>
</reference>
<dbReference type="OrthoDB" id="184988at2759"/>
<gene>
    <name evidence="2" type="ORF">TrLO_g5318</name>
</gene>
<feature type="chain" id="PRO_5040868242" evidence="1">
    <location>
        <begin position="26"/>
        <end position="234"/>
    </location>
</feature>
<proteinExistence type="predicted"/>
<evidence type="ECO:0000256" key="1">
    <source>
        <dbReference type="SAM" id="SignalP"/>
    </source>
</evidence>
<name>A0A9W7FCP0_9STRA</name>
<dbReference type="EMBL" id="BRXW01000140">
    <property type="protein sequence ID" value="GMI09750.1"/>
    <property type="molecule type" value="Genomic_DNA"/>
</dbReference>
<protein>
    <submittedName>
        <fullName evidence="2">Uncharacterized protein</fullName>
    </submittedName>
</protein>
<dbReference type="Proteomes" id="UP001165122">
    <property type="component" value="Unassembled WGS sequence"/>
</dbReference>
<keyword evidence="1" id="KW-0732">Signal</keyword>
<keyword evidence="3" id="KW-1185">Reference proteome</keyword>
<evidence type="ECO:0000313" key="2">
    <source>
        <dbReference type="EMBL" id="GMI09750.1"/>
    </source>
</evidence>